<evidence type="ECO:0000313" key="3">
    <source>
        <dbReference type="EMBL" id="NEB08092.1"/>
    </source>
</evidence>
<evidence type="ECO:0000313" key="4">
    <source>
        <dbReference type="Proteomes" id="UP000470446"/>
    </source>
</evidence>
<keyword evidence="2" id="KW-0812">Transmembrane</keyword>
<sequence>MNGTNAMDAMDATRGRTGGGRPPRRGRRALIASVAGAVVLGGVLALLVPWD</sequence>
<protein>
    <submittedName>
        <fullName evidence="3">Uncharacterized protein</fullName>
    </submittedName>
</protein>
<keyword evidence="2" id="KW-0472">Membrane</keyword>
<keyword evidence="2" id="KW-1133">Transmembrane helix</keyword>
<feature type="non-terminal residue" evidence="3">
    <location>
        <position position="51"/>
    </location>
</feature>
<name>A0A7K3PDY7_9ACTN</name>
<dbReference type="Proteomes" id="UP000470446">
    <property type="component" value="Unassembled WGS sequence"/>
</dbReference>
<comment type="caution">
    <text evidence="3">The sequence shown here is derived from an EMBL/GenBank/DDBJ whole genome shotgun (WGS) entry which is preliminary data.</text>
</comment>
<feature type="transmembrane region" description="Helical" evidence="2">
    <location>
        <begin position="29"/>
        <end position="50"/>
    </location>
</feature>
<reference evidence="3 4" key="1">
    <citation type="submission" date="2020-01" db="EMBL/GenBank/DDBJ databases">
        <title>Insect and environment-associated Actinomycetes.</title>
        <authorList>
            <person name="Currrie C."/>
            <person name="Chevrette M."/>
            <person name="Carlson C."/>
            <person name="Stubbendieck R."/>
            <person name="Wendt-Pienkowski E."/>
        </authorList>
    </citation>
    <scope>NUCLEOTIDE SEQUENCE [LARGE SCALE GENOMIC DNA]</scope>
    <source>
        <strain evidence="3 4">SID14163</strain>
    </source>
</reference>
<organism evidence="3 4">
    <name type="scientific">Streptomyces coelicoflavus</name>
    <dbReference type="NCBI Taxonomy" id="285562"/>
    <lineage>
        <taxon>Bacteria</taxon>
        <taxon>Bacillati</taxon>
        <taxon>Actinomycetota</taxon>
        <taxon>Actinomycetes</taxon>
        <taxon>Kitasatosporales</taxon>
        <taxon>Streptomycetaceae</taxon>
        <taxon>Streptomyces</taxon>
    </lineage>
</organism>
<gene>
    <name evidence="3" type="ORF">G3I32_04275</name>
</gene>
<feature type="region of interest" description="Disordered" evidence="1">
    <location>
        <begin position="1"/>
        <end position="25"/>
    </location>
</feature>
<dbReference type="AlphaFoldDB" id="A0A7K3PDY7"/>
<evidence type="ECO:0000256" key="1">
    <source>
        <dbReference type="SAM" id="MobiDB-lite"/>
    </source>
</evidence>
<evidence type="ECO:0000256" key="2">
    <source>
        <dbReference type="SAM" id="Phobius"/>
    </source>
</evidence>
<proteinExistence type="predicted"/>
<dbReference type="EMBL" id="JAAGMA010000118">
    <property type="protein sequence ID" value="NEB08092.1"/>
    <property type="molecule type" value="Genomic_DNA"/>
</dbReference>
<accession>A0A7K3PDY7</accession>